<evidence type="ECO:0000256" key="5">
    <source>
        <dbReference type="SAM" id="MobiDB-lite"/>
    </source>
</evidence>
<evidence type="ECO:0000259" key="6">
    <source>
        <dbReference type="PROSITE" id="PS50893"/>
    </source>
</evidence>
<dbReference type="InterPro" id="IPR003593">
    <property type="entry name" value="AAA+_ATPase"/>
</dbReference>
<feature type="region of interest" description="Disordered" evidence="5">
    <location>
        <begin position="220"/>
        <end position="242"/>
    </location>
</feature>
<comment type="caution">
    <text evidence="7">The sequence shown here is derived from an EMBL/GenBank/DDBJ whole genome shotgun (WGS) entry which is preliminary data.</text>
</comment>
<dbReference type="GO" id="GO:0022857">
    <property type="term" value="F:transmembrane transporter activity"/>
    <property type="evidence" value="ECO:0007669"/>
    <property type="project" value="UniProtKB-ARBA"/>
</dbReference>
<dbReference type="InterPro" id="IPR017911">
    <property type="entry name" value="MacB-like_ATP-bd"/>
</dbReference>
<proteinExistence type="inferred from homology"/>
<keyword evidence="1" id="KW-0813">Transport</keyword>
<evidence type="ECO:0000313" key="7">
    <source>
        <dbReference type="EMBL" id="OHU92858.1"/>
    </source>
</evidence>
<dbReference type="GO" id="GO:1902495">
    <property type="term" value="C:transmembrane transporter complex"/>
    <property type="evidence" value="ECO:0007669"/>
    <property type="project" value="UniProtKB-ARBA"/>
</dbReference>
<keyword evidence="3 7" id="KW-0067">ATP-binding</keyword>
<dbReference type="CDD" id="cd03255">
    <property type="entry name" value="ABC_MJ0796_LolCDE_FtsE"/>
    <property type="match status" value="1"/>
</dbReference>
<dbReference type="PROSITE" id="PS50893">
    <property type="entry name" value="ABC_TRANSPORTER_2"/>
    <property type="match status" value="1"/>
</dbReference>
<keyword evidence="8" id="KW-1185">Reference proteome</keyword>
<evidence type="ECO:0000256" key="3">
    <source>
        <dbReference type="ARBA" id="ARBA00022840"/>
    </source>
</evidence>
<evidence type="ECO:0000256" key="2">
    <source>
        <dbReference type="ARBA" id="ARBA00022741"/>
    </source>
</evidence>
<dbReference type="InterPro" id="IPR017871">
    <property type="entry name" value="ABC_transporter-like_CS"/>
</dbReference>
<dbReference type="EMBL" id="MKJU01000006">
    <property type="protein sequence ID" value="OHU92858.1"/>
    <property type="molecule type" value="Genomic_DNA"/>
</dbReference>
<dbReference type="AlphaFoldDB" id="A0A1S1N0P1"/>
<dbReference type="Proteomes" id="UP000179786">
    <property type="component" value="Unassembled WGS sequence"/>
</dbReference>
<dbReference type="Pfam" id="PF00005">
    <property type="entry name" value="ABC_tran"/>
    <property type="match status" value="1"/>
</dbReference>
<dbReference type="SUPFAM" id="SSF52540">
    <property type="entry name" value="P-loop containing nucleoside triphosphate hydrolases"/>
    <property type="match status" value="1"/>
</dbReference>
<dbReference type="Gene3D" id="3.40.50.300">
    <property type="entry name" value="P-loop containing nucleotide triphosphate hydrolases"/>
    <property type="match status" value="1"/>
</dbReference>
<accession>A0A1S1N0P1</accession>
<dbReference type="InterPro" id="IPR027417">
    <property type="entry name" value="P-loop_NTPase"/>
</dbReference>
<name>A0A1S1N0P1_9GAMM</name>
<dbReference type="PROSITE" id="PS00211">
    <property type="entry name" value="ABC_TRANSPORTER_1"/>
    <property type="match status" value="1"/>
</dbReference>
<comment type="similarity">
    <text evidence="4">Belongs to the ABC transporter superfamily. Macrolide exporter (TC 3.A.1.122) family.</text>
</comment>
<dbReference type="InterPro" id="IPR003439">
    <property type="entry name" value="ABC_transporter-like_ATP-bd"/>
</dbReference>
<keyword evidence="2" id="KW-0547">Nucleotide-binding</keyword>
<organism evidence="7 8">
    <name type="scientific">Pseudoalteromonas amylolytica</name>
    <dbReference type="NCBI Taxonomy" id="1859457"/>
    <lineage>
        <taxon>Bacteria</taxon>
        <taxon>Pseudomonadati</taxon>
        <taxon>Pseudomonadota</taxon>
        <taxon>Gammaproteobacteria</taxon>
        <taxon>Alteromonadales</taxon>
        <taxon>Pseudoalteromonadaceae</taxon>
        <taxon>Pseudoalteromonas</taxon>
    </lineage>
</organism>
<dbReference type="STRING" id="1859457.BET10_03750"/>
<protein>
    <submittedName>
        <fullName evidence="7">ABC transporter ATP-binding protein</fullName>
    </submittedName>
</protein>
<dbReference type="FunFam" id="3.40.50.300:FF:000032">
    <property type="entry name" value="Export ABC transporter ATP-binding protein"/>
    <property type="match status" value="1"/>
</dbReference>
<gene>
    <name evidence="7" type="ORF">BET10_03750</name>
</gene>
<evidence type="ECO:0000313" key="8">
    <source>
        <dbReference type="Proteomes" id="UP000179786"/>
    </source>
</evidence>
<dbReference type="GO" id="GO:0005524">
    <property type="term" value="F:ATP binding"/>
    <property type="evidence" value="ECO:0007669"/>
    <property type="project" value="UniProtKB-KW"/>
</dbReference>
<reference evidence="7 8" key="1">
    <citation type="submission" date="2016-09" db="EMBL/GenBank/DDBJ databases">
        <title>Pseudoalteromonas amylolytica sp. nov., isolated from the surface seawater.</title>
        <authorList>
            <person name="Wu Y.-H."/>
            <person name="Cheng H."/>
            <person name="Jin X.-B."/>
            <person name="Wang C.-S."/>
            <person name="Xu X.-W."/>
        </authorList>
    </citation>
    <scope>NUCLEOTIDE SEQUENCE [LARGE SCALE GENOMIC DNA]</scope>
    <source>
        <strain evidence="7 8">JW1</strain>
    </source>
</reference>
<dbReference type="GO" id="GO:0016887">
    <property type="term" value="F:ATP hydrolysis activity"/>
    <property type="evidence" value="ECO:0007669"/>
    <property type="project" value="InterPro"/>
</dbReference>
<dbReference type="SMART" id="SM00382">
    <property type="entry name" value="AAA"/>
    <property type="match status" value="1"/>
</dbReference>
<sequence>MELNNIYKSFRTDDVETHALTDISLTINEGEFVSFTGPSGSGKSTLLSILGLLDEVSAGTFKICGIDVTHLDRDQRAGVRNQQIGFIFQSFNLISDLTVEENVMLPLSYQKDVPQGQAKRMAAEVLKKVNMEHRLHHFPSQLSGGQQQRVAIARALVNKPSLILADEPTGNLDSTNATAVMEILHQLHQEGSTICMVTHDPRSLDNVSRNVEILDGRIRLPANAPNEPSTDKKQSEGAAVCM</sequence>
<dbReference type="PANTHER" id="PTHR42798">
    <property type="entry name" value="LIPOPROTEIN-RELEASING SYSTEM ATP-BINDING PROTEIN LOLD"/>
    <property type="match status" value="1"/>
</dbReference>
<evidence type="ECO:0000256" key="4">
    <source>
        <dbReference type="ARBA" id="ARBA00038388"/>
    </source>
</evidence>
<feature type="domain" description="ABC transporter" evidence="6">
    <location>
        <begin position="1"/>
        <end position="241"/>
    </location>
</feature>
<evidence type="ECO:0000256" key="1">
    <source>
        <dbReference type="ARBA" id="ARBA00022448"/>
    </source>
</evidence>
<dbReference type="PANTHER" id="PTHR42798:SF6">
    <property type="entry name" value="CELL DIVISION ATP-BINDING PROTEIN FTSE"/>
    <property type="match status" value="1"/>
</dbReference>